<evidence type="ECO:0000256" key="10">
    <source>
        <dbReference type="PROSITE-ProRule" id="PRU01360"/>
    </source>
</evidence>
<evidence type="ECO:0000256" key="11">
    <source>
        <dbReference type="RuleBase" id="RU003357"/>
    </source>
</evidence>
<keyword evidence="5 13" id="KW-0732">Signal</keyword>
<evidence type="ECO:0000259" key="15">
    <source>
        <dbReference type="Pfam" id="PF07715"/>
    </source>
</evidence>
<evidence type="ECO:0000256" key="6">
    <source>
        <dbReference type="ARBA" id="ARBA00023077"/>
    </source>
</evidence>
<sequence length="947" mass="104598">MRMIARRFIAAVTVAGISLALALPALAQQKPPASAAPRPAAAAPAKPTTAAPAKPAAPAAAPAKPATGAAGVGKIAGRAVEKGGSGLGFANVIVLGTKQGTMTDENGNYVIPGVPVGTQQVKLMAIGFEPVIKTVQVNAGQTTMVPFEVGASRTVTTVQEVEVRAEKKIDTKSSATKQTITAEKLKEIPVDNLSQAVATKAGIVAQGGQLHFRGGRGGEVKFQFDGVEATDPAFGNSANIAGLAVAGTDVISGGFDAEYGNALSGVVAVTTKEGTDRFGGDVRWDTDRYGDPTKTFDNYDRFQFGVGGPTPIKNLTYFLTYEGTWQDTYLRSSLTHPRRTLLDFIQLGNRQNNQINTNFKLAYRMNPRNKFTFETINNRTVATPYNHMWSRKGYVALTYDTLRNSVGQVERLSPRYGSWSPLKLDSTYQAMNMPDHMPTTDDRYQQFTTVWTNQISDKSVWTTRLSSLNFNTLVSVGGKEPWEYDTQNPFYWTGNTVVGTENNIYFATHGDFPTFQHRRTSVYNLKSDFSTRRWKQHTVKTGIEGKYNRVENLNLTSPNAESNGLPGAQRSEYVNYNPEGAAYLQDRWEFEGLVLNAGIRFDLFTPGDQIASVDIRSGERYKKQFSPRLGIAYPVSDRDVLSFHYGWTFQTPARSFIFENRGISSTVGIRGNPDLEPETNIAYQAGVQHLFSKDISGTFSVFFKDIYGLITVRQERDENGNLISVYFNGDYASARGFETSISKSFSHKFSADISYTYSIATGVASDPNQALQFFNGGRLYLPISEQALDWDQRNTVNINATVRDPGKWGLRMLWSYGSGFPFTPTFRNDRRPDPVLNNSRRQPSESRLTLDGDKFYRIWGQNVMLFVDARNVLDSKNISSLGQGSFPNPYVNAAGNDYLIYYTETGRAGGAYLQDINGDNVLDWVPVHDPRVFEEGRNVRMGISLSF</sequence>
<dbReference type="SUPFAM" id="SSF49452">
    <property type="entry name" value="Starch-binding domain-like"/>
    <property type="match status" value="1"/>
</dbReference>
<dbReference type="GO" id="GO:0044718">
    <property type="term" value="P:siderophore transmembrane transport"/>
    <property type="evidence" value="ECO:0007669"/>
    <property type="project" value="TreeGrafter"/>
</dbReference>
<dbReference type="InterPro" id="IPR037066">
    <property type="entry name" value="Plug_dom_sf"/>
</dbReference>
<feature type="domain" description="TonB-dependent receptor plug" evidence="15">
    <location>
        <begin position="173"/>
        <end position="266"/>
    </location>
</feature>
<dbReference type="Pfam" id="PF13620">
    <property type="entry name" value="CarboxypepD_reg"/>
    <property type="match status" value="1"/>
</dbReference>
<feature type="domain" description="TonB-dependent receptor-like beta-barrel" evidence="14">
    <location>
        <begin position="422"/>
        <end position="872"/>
    </location>
</feature>
<comment type="subcellular location">
    <subcellularLocation>
        <location evidence="1 10">Cell outer membrane</location>
        <topology evidence="1 10">Multi-pass membrane protein</topology>
    </subcellularLocation>
</comment>
<evidence type="ECO:0000256" key="9">
    <source>
        <dbReference type="ARBA" id="ARBA00023237"/>
    </source>
</evidence>
<evidence type="ECO:0000256" key="1">
    <source>
        <dbReference type="ARBA" id="ARBA00004571"/>
    </source>
</evidence>
<keyword evidence="2 10" id="KW-0813">Transport</keyword>
<dbReference type="InterPro" id="IPR036942">
    <property type="entry name" value="Beta-barrel_TonB_sf"/>
</dbReference>
<evidence type="ECO:0000259" key="14">
    <source>
        <dbReference type="Pfam" id="PF00593"/>
    </source>
</evidence>
<proteinExistence type="inferred from homology"/>
<dbReference type="Gene3D" id="2.40.170.20">
    <property type="entry name" value="TonB-dependent receptor, beta-barrel domain"/>
    <property type="match status" value="1"/>
</dbReference>
<dbReference type="PANTHER" id="PTHR30069:SF29">
    <property type="entry name" value="HEMOGLOBIN AND HEMOGLOBIN-HAPTOGLOBIN-BINDING PROTEIN 1-RELATED"/>
    <property type="match status" value="1"/>
</dbReference>
<evidence type="ECO:0000256" key="12">
    <source>
        <dbReference type="SAM" id="MobiDB-lite"/>
    </source>
</evidence>
<reference evidence="16" key="1">
    <citation type="submission" date="2020-07" db="EMBL/GenBank/DDBJ databases">
        <title>Huge and variable diversity of episymbiotic CPR bacteria and DPANN archaea in groundwater ecosystems.</title>
        <authorList>
            <person name="He C.Y."/>
            <person name="Keren R."/>
            <person name="Whittaker M."/>
            <person name="Farag I.F."/>
            <person name="Doudna J."/>
            <person name="Cate J.H.D."/>
            <person name="Banfield J.F."/>
        </authorList>
    </citation>
    <scope>NUCLEOTIDE SEQUENCE</scope>
    <source>
        <strain evidence="16">NC_groundwater_1813_Pr3_B-0.1um_71_17</strain>
    </source>
</reference>
<evidence type="ECO:0000256" key="2">
    <source>
        <dbReference type="ARBA" id="ARBA00022448"/>
    </source>
</evidence>
<dbReference type="Proteomes" id="UP000696931">
    <property type="component" value="Unassembled WGS sequence"/>
</dbReference>
<protein>
    <submittedName>
        <fullName evidence="16">TonB-dependent receptor</fullName>
    </submittedName>
</protein>
<keyword evidence="4 10" id="KW-0812">Transmembrane</keyword>
<evidence type="ECO:0000313" key="17">
    <source>
        <dbReference type="Proteomes" id="UP000696931"/>
    </source>
</evidence>
<dbReference type="GO" id="GO:0030246">
    <property type="term" value="F:carbohydrate binding"/>
    <property type="evidence" value="ECO:0007669"/>
    <property type="project" value="InterPro"/>
</dbReference>
<comment type="similarity">
    <text evidence="10 11">Belongs to the TonB-dependent receptor family.</text>
</comment>
<dbReference type="SUPFAM" id="SSF56935">
    <property type="entry name" value="Porins"/>
    <property type="match status" value="1"/>
</dbReference>
<dbReference type="GO" id="GO:0015344">
    <property type="term" value="F:siderophore uptake transmembrane transporter activity"/>
    <property type="evidence" value="ECO:0007669"/>
    <property type="project" value="TreeGrafter"/>
</dbReference>
<dbReference type="Gene3D" id="2.170.130.10">
    <property type="entry name" value="TonB-dependent receptor, plug domain"/>
    <property type="match status" value="1"/>
</dbReference>
<feature type="signal peptide" evidence="13">
    <location>
        <begin position="1"/>
        <end position="27"/>
    </location>
</feature>
<dbReference type="InterPro" id="IPR013784">
    <property type="entry name" value="Carb-bd-like_fold"/>
</dbReference>
<organism evidence="16 17">
    <name type="scientific">Eiseniibacteriota bacterium</name>
    <dbReference type="NCBI Taxonomy" id="2212470"/>
    <lineage>
        <taxon>Bacteria</taxon>
        <taxon>Candidatus Eiseniibacteriota</taxon>
    </lineage>
</organism>
<evidence type="ECO:0000256" key="5">
    <source>
        <dbReference type="ARBA" id="ARBA00022729"/>
    </source>
</evidence>
<dbReference type="GO" id="GO:0009279">
    <property type="term" value="C:cell outer membrane"/>
    <property type="evidence" value="ECO:0007669"/>
    <property type="project" value="UniProtKB-SubCell"/>
</dbReference>
<keyword evidence="6 11" id="KW-0798">TonB box</keyword>
<dbReference type="InterPro" id="IPR039426">
    <property type="entry name" value="TonB-dep_rcpt-like"/>
</dbReference>
<evidence type="ECO:0000256" key="3">
    <source>
        <dbReference type="ARBA" id="ARBA00022452"/>
    </source>
</evidence>
<evidence type="ECO:0000256" key="13">
    <source>
        <dbReference type="SAM" id="SignalP"/>
    </source>
</evidence>
<dbReference type="PANTHER" id="PTHR30069">
    <property type="entry name" value="TONB-DEPENDENT OUTER MEMBRANE RECEPTOR"/>
    <property type="match status" value="1"/>
</dbReference>
<dbReference type="Pfam" id="PF00593">
    <property type="entry name" value="TonB_dep_Rec_b-barrel"/>
    <property type="match status" value="1"/>
</dbReference>
<gene>
    <name evidence="16" type="ORF">HZA61_17035</name>
</gene>
<name>A0A933WCE5_UNCEI</name>
<accession>A0A933WCE5</accession>
<keyword evidence="9 10" id="KW-0998">Cell outer membrane</keyword>
<keyword evidence="8 16" id="KW-0675">Receptor</keyword>
<dbReference type="Pfam" id="PF07715">
    <property type="entry name" value="Plug"/>
    <property type="match status" value="1"/>
</dbReference>
<feature type="region of interest" description="Disordered" evidence="12">
    <location>
        <begin position="32"/>
        <end position="66"/>
    </location>
</feature>
<dbReference type="PROSITE" id="PS52016">
    <property type="entry name" value="TONB_DEPENDENT_REC_3"/>
    <property type="match status" value="1"/>
</dbReference>
<keyword evidence="7 10" id="KW-0472">Membrane</keyword>
<dbReference type="Gene3D" id="2.60.40.1120">
    <property type="entry name" value="Carboxypeptidase-like, regulatory domain"/>
    <property type="match status" value="1"/>
</dbReference>
<dbReference type="InterPro" id="IPR012910">
    <property type="entry name" value="Plug_dom"/>
</dbReference>
<keyword evidence="3 10" id="KW-1134">Transmembrane beta strand</keyword>
<dbReference type="AlphaFoldDB" id="A0A933WCE5"/>
<evidence type="ECO:0000256" key="7">
    <source>
        <dbReference type="ARBA" id="ARBA00023136"/>
    </source>
</evidence>
<evidence type="ECO:0000256" key="4">
    <source>
        <dbReference type="ARBA" id="ARBA00022692"/>
    </source>
</evidence>
<evidence type="ECO:0000256" key="8">
    <source>
        <dbReference type="ARBA" id="ARBA00023170"/>
    </source>
</evidence>
<dbReference type="EMBL" id="JACRIW010000121">
    <property type="protein sequence ID" value="MBI5171194.1"/>
    <property type="molecule type" value="Genomic_DNA"/>
</dbReference>
<feature type="chain" id="PRO_5036976444" evidence="13">
    <location>
        <begin position="28"/>
        <end position="947"/>
    </location>
</feature>
<comment type="caution">
    <text evidence="16">The sequence shown here is derived from an EMBL/GenBank/DDBJ whole genome shotgun (WGS) entry which is preliminary data.</text>
</comment>
<evidence type="ECO:0000313" key="16">
    <source>
        <dbReference type="EMBL" id="MBI5171194.1"/>
    </source>
</evidence>
<dbReference type="InterPro" id="IPR000531">
    <property type="entry name" value="Beta-barrel_TonB"/>
</dbReference>